<dbReference type="GO" id="GO:0051537">
    <property type="term" value="F:2 iron, 2 sulfur cluster binding"/>
    <property type="evidence" value="ECO:0007669"/>
    <property type="project" value="UniProtKB-KW"/>
</dbReference>
<dbReference type="Gene3D" id="2.102.10.10">
    <property type="entry name" value="Rieske [2Fe-2S] iron-sulphur domain"/>
    <property type="match status" value="1"/>
</dbReference>
<dbReference type="InterPro" id="IPR036922">
    <property type="entry name" value="Rieske_2Fe-2S_sf"/>
</dbReference>
<reference evidence="6 9" key="2">
    <citation type="submission" date="2018-01" db="EMBL/GenBank/DDBJ databases">
        <title>Complete genome sequence of Caulobacter flavus RHGG3.</title>
        <authorList>
            <person name="Yang E."/>
        </authorList>
    </citation>
    <scope>NUCLEOTIDE SEQUENCE [LARGE SCALE GENOMIC DNA]</scope>
    <source>
        <strain evidence="6 9">RHGG3</strain>
    </source>
</reference>
<keyword evidence="9" id="KW-1185">Reference proteome</keyword>
<keyword evidence="2" id="KW-0479">Metal-binding</keyword>
<dbReference type="Proteomes" id="UP000234483">
    <property type="component" value="Unassembled WGS sequence"/>
</dbReference>
<keyword evidence="4" id="KW-0411">Iron-sulfur</keyword>
<name>A0A2N5CM08_9CAUL</name>
<keyword evidence="7" id="KW-0560">Oxidoreductase</keyword>
<evidence type="ECO:0000256" key="3">
    <source>
        <dbReference type="ARBA" id="ARBA00023004"/>
    </source>
</evidence>
<dbReference type="EMBL" id="PJRQ01000048">
    <property type="protein sequence ID" value="PLR06950.1"/>
    <property type="molecule type" value="Genomic_DNA"/>
</dbReference>
<evidence type="ECO:0000313" key="6">
    <source>
        <dbReference type="EMBL" id="AYV48125.1"/>
    </source>
</evidence>
<dbReference type="OrthoDB" id="9800167at2"/>
<keyword evidence="3" id="KW-0408">Iron</keyword>
<dbReference type="PROSITE" id="PS51296">
    <property type="entry name" value="RIESKE"/>
    <property type="match status" value="1"/>
</dbReference>
<dbReference type="InterPro" id="IPR017941">
    <property type="entry name" value="Rieske_2Fe-2S"/>
</dbReference>
<gene>
    <name evidence="6" type="ORF">C1707_18695</name>
    <name evidence="7" type="ORF">CFHF_23855</name>
</gene>
<evidence type="ECO:0000256" key="4">
    <source>
        <dbReference type="ARBA" id="ARBA00023014"/>
    </source>
</evidence>
<protein>
    <submittedName>
        <fullName evidence="7">Naphthalene 1,2-dioxygenase</fullName>
    </submittedName>
</protein>
<evidence type="ECO:0000256" key="2">
    <source>
        <dbReference type="ARBA" id="ARBA00022723"/>
    </source>
</evidence>
<dbReference type="EMBL" id="CP026100">
    <property type="protein sequence ID" value="AYV48125.1"/>
    <property type="molecule type" value="Genomic_DNA"/>
</dbReference>
<dbReference type="GO" id="GO:0051213">
    <property type="term" value="F:dioxygenase activity"/>
    <property type="evidence" value="ECO:0007669"/>
    <property type="project" value="UniProtKB-KW"/>
</dbReference>
<evidence type="ECO:0000256" key="1">
    <source>
        <dbReference type="ARBA" id="ARBA00022714"/>
    </source>
</evidence>
<dbReference type="CDD" id="cd03528">
    <property type="entry name" value="Rieske_RO_ferredoxin"/>
    <property type="match status" value="1"/>
</dbReference>
<reference evidence="7 8" key="1">
    <citation type="submission" date="2017-12" db="EMBL/GenBank/DDBJ databases">
        <title>The genome sequence of Caulobacter flavus CGMCC1 15093.</title>
        <authorList>
            <person name="Gao J."/>
            <person name="Mao X."/>
            <person name="Sun J."/>
        </authorList>
    </citation>
    <scope>NUCLEOTIDE SEQUENCE [LARGE SCALE GENOMIC DNA]</scope>
    <source>
        <strain evidence="7 8">CGMCC1 15093</strain>
    </source>
</reference>
<dbReference type="Pfam" id="PF00355">
    <property type="entry name" value="Rieske"/>
    <property type="match status" value="1"/>
</dbReference>
<evidence type="ECO:0000313" key="9">
    <source>
        <dbReference type="Proteomes" id="UP000281192"/>
    </source>
</evidence>
<dbReference type="SUPFAM" id="SSF50022">
    <property type="entry name" value="ISP domain"/>
    <property type="match status" value="1"/>
</dbReference>
<evidence type="ECO:0000313" key="7">
    <source>
        <dbReference type="EMBL" id="PLR06950.1"/>
    </source>
</evidence>
<dbReference type="Proteomes" id="UP000281192">
    <property type="component" value="Chromosome"/>
</dbReference>
<feature type="domain" description="Rieske" evidence="5">
    <location>
        <begin position="13"/>
        <end position="108"/>
    </location>
</feature>
<keyword evidence="1" id="KW-0001">2Fe-2S</keyword>
<accession>A0A2N5CM08</accession>
<proteinExistence type="predicted"/>
<evidence type="ECO:0000259" key="5">
    <source>
        <dbReference type="PROSITE" id="PS51296"/>
    </source>
</evidence>
<organism evidence="7 8">
    <name type="scientific">Caulobacter flavus</name>
    <dbReference type="NCBI Taxonomy" id="1679497"/>
    <lineage>
        <taxon>Bacteria</taxon>
        <taxon>Pseudomonadati</taxon>
        <taxon>Pseudomonadota</taxon>
        <taxon>Alphaproteobacteria</taxon>
        <taxon>Caulobacterales</taxon>
        <taxon>Caulobacteraceae</taxon>
        <taxon>Caulobacter</taxon>
    </lineage>
</organism>
<dbReference type="KEGG" id="cfh:C1707_18695"/>
<keyword evidence="7" id="KW-0223">Dioxygenase</keyword>
<dbReference type="GO" id="GO:0046872">
    <property type="term" value="F:metal ion binding"/>
    <property type="evidence" value="ECO:0007669"/>
    <property type="project" value="UniProtKB-KW"/>
</dbReference>
<evidence type="ECO:0000313" key="8">
    <source>
        <dbReference type="Proteomes" id="UP000234483"/>
    </source>
</evidence>
<dbReference type="AlphaFoldDB" id="A0A2N5CM08"/>
<dbReference type="RefSeq" id="WP_101715421.1">
    <property type="nucleotide sequence ID" value="NZ_CP026100.1"/>
</dbReference>
<sequence>MTDVIENAALTWAPAVPPSDLEEFGVAAATVGGLKVALYAVDGEYYATADLCTHGAASLADGFLDGELIECPLHQGTFNVKTGAAVGAPCSVAVRTFPVKLEGGLLHVGLPGAA</sequence>